<dbReference type="PANTHER" id="PTHR43806">
    <property type="entry name" value="PEPTIDASE S8"/>
    <property type="match status" value="1"/>
</dbReference>
<dbReference type="Pfam" id="PF00082">
    <property type="entry name" value="Peptidase_S8"/>
    <property type="match status" value="1"/>
</dbReference>
<proteinExistence type="inferred from homology"/>
<dbReference type="GO" id="GO:0006508">
    <property type="term" value="P:proteolysis"/>
    <property type="evidence" value="ECO:0007669"/>
    <property type="project" value="UniProtKB-KW"/>
</dbReference>
<evidence type="ECO:0000256" key="2">
    <source>
        <dbReference type="ARBA" id="ARBA00022670"/>
    </source>
</evidence>
<feature type="compositionally biased region" description="Basic and acidic residues" evidence="5">
    <location>
        <begin position="11"/>
        <end position="21"/>
    </location>
</feature>
<evidence type="ECO:0000259" key="6">
    <source>
        <dbReference type="Pfam" id="PF00082"/>
    </source>
</evidence>
<dbReference type="SUPFAM" id="SSF52743">
    <property type="entry name" value="Subtilisin-like"/>
    <property type="match status" value="1"/>
</dbReference>
<dbReference type="PANTHER" id="PTHR43806:SF11">
    <property type="entry name" value="CEREVISIN-RELATED"/>
    <property type="match status" value="1"/>
</dbReference>
<feature type="compositionally biased region" description="Low complexity" evidence="5">
    <location>
        <begin position="1"/>
        <end position="10"/>
    </location>
</feature>
<dbReference type="Proteomes" id="UP001362999">
    <property type="component" value="Unassembled WGS sequence"/>
</dbReference>
<dbReference type="InterPro" id="IPR000209">
    <property type="entry name" value="Peptidase_S8/S53_dom"/>
</dbReference>
<protein>
    <submittedName>
        <fullName evidence="7">Peptidase S8/S53 domain-containing protein</fullName>
    </submittedName>
</protein>
<evidence type="ECO:0000313" key="7">
    <source>
        <dbReference type="EMBL" id="KAK6972212.1"/>
    </source>
</evidence>
<dbReference type="AlphaFoldDB" id="A0AAV9Z6F6"/>
<accession>A0AAV9Z6F6</accession>
<comment type="caution">
    <text evidence="7">The sequence shown here is derived from an EMBL/GenBank/DDBJ whole genome shotgun (WGS) entry which is preliminary data.</text>
</comment>
<feature type="domain" description="Peptidase S8/S53" evidence="6">
    <location>
        <begin position="109"/>
        <end position="198"/>
    </location>
</feature>
<evidence type="ECO:0000256" key="4">
    <source>
        <dbReference type="ARBA" id="ARBA00022825"/>
    </source>
</evidence>
<dbReference type="Gene3D" id="3.40.50.200">
    <property type="entry name" value="Peptidase S8/S53 domain"/>
    <property type="match status" value="1"/>
</dbReference>
<evidence type="ECO:0000256" key="1">
    <source>
        <dbReference type="ARBA" id="ARBA00011073"/>
    </source>
</evidence>
<keyword evidence="8" id="KW-1185">Reference proteome</keyword>
<dbReference type="InterPro" id="IPR050131">
    <property type="entry name" value="Peptidase_S8_subtilisin-like"/>
</dbReference>
<reference evidence="7 8" key="1">
    <citation type="journal article" date="2024" name="J Genomics">
        <title>Draft genome sequencing and assembly of Favolaschia claudopus CIRM-BRFM 2984 isolated from oak limbs.</title>
        <authorList>
            <person name="Navarro D."/>
            <person name="Drula E."/>
            <person name="Chaduli D."/>
            <person name="Cazenave R."/>
            <person name="Ahrendt S."/>
            <person name="Wang J."/>
            <person name="Lipzen A."/>
            <person name="Daum C."/>
            <person name="Barry K."/>
            <person name="Grigoriev I.V."/>
            <person name="Favel A."/>
            <person name="Rosso M.N."/>
            <person name="Martin F."/>
        </authorList>
    </citation>
    <scope>NUCLEOTIDE SEQUENCE [LARGE SCALE GENOMIC DNA]</scope>
    <source>
        <strain evidence="7 8">CIRM-BRFM 2984</strain>
    </source>
</reference>
<evidence type="ECO:0000256" key="3">
    <source>
        <dbReference type="ARBA" id="ARBA00022801"/>
    </source>
</evidence>
<evidence type="ECO:0000256" key="5">
    <source>
        <dbReference type="SAM" id="MobiDB-lite"/>
    </source>
</evidence>
<sequence length="199" mass="21317">MSSFDFSSPDSPREKDGDGHKNVPKAQIALAKMLSALRRPVPFKYSSLGDKGLFDSESTHISTGVDKLHAKGITWKGIKIGISDHWTRTRFVRSCMFDGISAVGFLPPGTHVAGIIGANPGNPFNISGVAYDSIIFLYRIFGCTGSVNDDVIADALLRGVKDKTDILTMSLEEPTVVPRARALSCSSDEIVTNAAGNDS</sequence>
<name>A0AAV9Z6F6_9AGAR</name>
<dbReference type="GO" id="GO:0004252">
    <property type="term" value="F:serine-type endopeptidase activity"/>
    <property type="evidence" value="ECO:0007669"/>
    <property type="project" value="InterPro"/>
</dbReference>
<organism evidence="7 8">
    <name type="scientific">Favolaschia claudopus</name>
    <dbReference type="NCBI Taxonomy" id="2862362"/>
    <lineage>
        <taxon>Eukaryota</taxon>
        <taxon>Fungi</taxon>
        <taxon>Dikarya</taxon>
        <taxon>Basidiomycota</taxon>
        <taxon>Agaricomycotina</taxon>
        <taxon>Agaricomycetes</taxon>
        <taxon>Agaricomycetidae</taxon>
        <taxon>Agaricales</taxon>
        <taxon>Marasmiineae</taxon>
        <taxon>Mycenaceae</taxon>
        <taxon>Favolaschia</taxon>
    </lineage>
</organism>
<dbReference type="InterPro" id="IPR036852">
    <property type="entry name" value="Peptidase_S8/S53_dom_sf"/>
</dbReference>
<dbReference type="EMBL" id="JAWWNJ010000191">
    <property type="protein sequence ID" value="KAK6972212.1"/>
    <property type="molecule type" value="Genomic_DNA"/>
</dbReference>
<evidence type="ECO:0000313" key="8">
    <source>
        <dbReference type="Proteomes" id="UP001362999"/>
    </source>
</evidence>
<feature type="region of interest" description="Disordered" evidence="5">
    <location>
        <begin position="1"/>
        <end position="22"/>
    </location>
</feature>
<gene>
    <name evidence="7" type="ORF">R3P38DRAFT_3240315</name>
</gene>
<keyword evidence="2" id="KW-0645">Protease</keyword>
<keyword evidence="4" id="KW-0720">Serine protease</keyword>
<comment type="similarity">
    <text evidence="1">Belongs to the peptidase S8 family.</text>
</comment>
<keyword evidence="3" id="KW-0378">Hydrolase</keyword>